<evidence type="ECO:0000313" key="11">
    <source>
        <dbReference type="EMBL" id="KAK2181209.1"/>
    </source>
</evidence>
<comment type="subcellular location">
    <subcellularLocation>
        <location evidence="1">Cell projection</location>
    </subcellularLocation>
</comment>
<evidence type="ECO:0000256" key="5">
    <source>
        <dbReference type="ARBA" id="ARBA00022833"/>
    </source>
</evidence>
<keyword evidence="3" id="KW-0677">Repeat</keyword>
<evidence type="ECO:0000256" key="4">
    <source>
        <dbReference type="ARBA" id="ARBA00022771"/>
    </source>
</evidence>
<keyword evidence="2" id="KW-0479">Metal-binding</keyword>
<sequence length="304" mass="34331">CCVLQLSLYLQSHTELLDAVTQVARVLDLLCERMMKQKDTNQVLAIKFHYLASLVRQCHKSREQHGDNLQTWLKSMLKGMPGDGFPENQERFIRSTLRDFPYFECDLLQQMVRTLSKVAIGDDPPALHLLASTLNGQKFASEDHIECSTCGRMNKNPKKCAQCKMVTYCDKSCQQLHWFTHKKLCKRLAERYKELEVERREAEERAREEEEEKRKRLEEMEKEAENGDAGTSPPEADNEGDTSQSQAVTDIDKGQAGDMSSTVDTAPKVAPVKCDSEEGTPMPPVSLGGGDQQTDQTAATVQEE</sequence>
<dbReference type="SUPFAM" id="SSF144232">
    <property type="entry name" value="HIT/MYND zinc finger-like"/>
    <property type="match status" value="1"/>
</dbReference>
<dbReference type="Proteomes" id="UP001209878">
    <property type="component" value="Unassembled WGS sequence"/>
</dbReference>
<dbReference type="Pfam" id="PF01753">
    <property type="entry name" value="zf-MYND"/>
    <property type="match status" value="1"/>
</dbReference>
<keyword evidence="5" id="KW-0862">Zinc</keyword>
<evidence type="ECO:0000256" key="7">
    <source>
        <dbReference type="ARBA" id="ARBA00023273"/>
    </source>
</evidence>
<proteinExistence type="predicted"/>
<evidence type="ECO:0000259" key="10">
    <source>
        <dbReference type="PROSITE" id="PS50865"/>
    </source>
</evidence>
<gene>
    <name evidence="11" type="ORF">NP493_406g00000</name>
</gene>
<dbReference type="PROSITE" id="PS50865">
    <property type="entry name" value="ZF_MYND_2"/>
    <property type="match status" value="1"/>
</dbReference>
<evidence type="ECO:0000256" key="8">
    <source>
        <dbReference type="PROSITE-ProRule" id="PRU00134"/>
    </source>
</evidence>
<evidence type="ECO:0000256" key="9">
    <source>
        <dbReference type="SAM" id="MobiDB-lite"/>
    </source>
</evidence>
<feature type="domain" description="MYND-type" evidence="10">
    <location>
        <begin position="147"/>
        <end position="185"/>
    </location>
</feature>
<evidence type="ECO:0000256" key="3">
    <source>
        <dbReference type="ARBA" id="ARBA00022737"/>
    </source>
</evidence>
<name>A0AAD9NVI0_RIDPI</name>
<feature type="region of interest" description="Disordered" evidence="9">
    <location>
        <begin position="196"/>
        <end position="304"/>
    </location>
</feature>
<dbReference type="EMBL" id="JAODUO010000406">
    <property type="protein sequence ID" value="KAK2181209.1"/>
    <property type="molecule type" value="Genomic_DNA"/>
</dbReference>
<keyword evidence="12" id="KW-1185">Reference proteome</keyword>
<evidence type="ECO:0000256" key="6">
    <source>
        <dbReference type="ARBA" id="ARBA00023043"/>
    </source>
</evidence>
<keyword evidence="4 8" id="KW-0863">Zinc-finger</keyword>
<organism evidence="11 12">
    <name type="scientific">Ridgeia piscesae</name>
    <name type="common">Tubeworm</name>
    <dbReference type="NCBI Taxonomy" id="27915"/>
    <lineage>
        <taxon>Eukaryota</taxon>
        <taxon>Metazoa</taxon>
        <taxon>Spiralia</taxon>
        <taxon>Lophotrochozoa</taxon>
        <taxon>Annelida</taxon>
        <taxon>Polychaeta</taxon>
        <taxon>Sedentaria</taxon>
        <taxon>Canalipalpata</taxon>
        <taxon>Sabellida</taxon>
        <taxon>Siboglinidae</taxon>
        <taxon>Ridgeia</taxon>
    </lineage>
</organism>
<dbReference type="AlphaFoldDB" id="A0AAD9NVI0"/>
<evidence type="ECO:0000256" key="1">
    <source>
        <dbReference type="ARBA" id="ARBA00004316"/>
    </source>
</evidence>
<evidence type="ECO:0000256" key="2">
    <source>
        <dbReference type="ARBA" id="ARBA00022723"/>
    </source>
</evidence>
<reference evidence="11" key="1">
    <citation type="journal article" date="2023" name="Mol. Biol. Evol.">
        <title>Third-Generation Sequencing Reveals the Adaptive Role of the Epigenome in Three Deep-Sea Polychaetes.</title>
        <authorList>
            <person name="Perez M."/>
            <person name="Aroh O."/>
            <person name="Sun Y."/>
            <person name="Lan Y."/>
            <person name="Juniper S.K."/>
            <person name="Young C.R."/>
            <person name="Angers B."/>
            <person name="Qian P.Y."/>
        </authorList>
    </citation>
    <scope>NUCLEOTIDE SEQUENCE</scope>
    <source>
        <strain evidence="11">R07B-5</strain>
    </source>
</reference>
<dbReference type="PANTHER" id="PTHR24150">
    <property type="entry name" value="ANKYRIN REPEAT AND MYND DOMAIN-CONTAINING PROTEIN 2"/>
    <property type="match status" value="1"/>
</dbReference>
<dbReference type="PANTHER" id="PTHR24150:SF8">
    <property type="entry name" value="ANKYRIN REPEAT AND MYND DOMAIN-CONTAINING PROTEIN 2"/>
    <property type="match status" value="1"/>
</dbReference>
<feature type="non-terminal residue" evidence="11">
    <location>
        <position position="1"/>
    </location>
</feature>
<keyword evidence="6" id="KW-0040">ANK repeat</keyword>
<evidence type="ECO:0000313" key="12">
    <source>
        <dbReference type="Proteomes" id="UP001209878"/>
    </source>
</evidence>
<dbReference type="InterPro" id="IPR052452">
    <property type="entry name" value="Ankyrin-MYND_dom_contain_2"/>
</dbReference>
<dbReference type="GO" id="GO:0042995">
    <property type="term" value="C:cell projection"/>
    <property type="evidence" value="ECO:0007669"/>
    <property type="project" value="UniProtKB-SubCell"/>
</dbReference>
<comment type="caution">
    <text evidence="11">The sequence shown here is derived from an EMBL/GenBank/DDBJ whole genome shotgun (WGS) entry which is preliminary data.</text>
</comment>
<feature type="compositionally biased region" description="Basic and acidic residues" evidence="9">
    <location>
        <begin position="196"/>
        <end position="225"/>
    </location>
</feature>
<dbReference type="Gene3D" id="6.10.140.2220">
    <property type="match status" value="1"/>
</dbReference>
<keyword evidence="7" id="KW-0966">Cell projection</keyword>
<dbReference type="InterPro" id="IPR002893">
    <property type="entry name" value="Znf_MYND"/>
</dbReference>
<protein>
    <recommendedName>
        <fullName evidence="10">MYND-type domain-containing protein</fullName>
    </recommendedName>
</protein>
<accession>A0AAD9NVI0</accession>
<dbReference type="GO" id="GO:0008270">
    <property type="term" value="F:zinc ion binding"/>
    <property type="evidence" value="ECO:0007669"/>
    <property type="project" value="UniProtKB-KW"/>
</dbReference>
<feature type="compositionally biased region" description="Low complexity" evidence="9">
    <location>
        <begin position="292"/>
        <end position="304"/>
    </location>
</feature>